<comment type="similarity">
    <text evidence="1">Belongs to the universal ribosomal protein uS9 family.</text>
</comment>
<dbReference type="GO" id="GO:0003735">
    <property type="term" value="F:structural constituent of ribosome"/>
    <property type="evidence" value="ECO:0007669"/>
    <property type="project" value="InterPro"/>
</dbReference>
<dbReference type="Pfam" id="PF00380">
    <property type="entry name" value="Ribosomal_S9"/>
    <property type="match status" value="1"/>
</dbReference>
<dbReference type="InterPro" id="IPR020568">
    <property type="entry name" value="Ribosomal_Su5_D2-typ_SF"/>
</dbReference>
<organism evidence="6 7">
    <name type="scientific">Ditylenchus destructor</name>
    <dbReference type="NCBI Taxonomy" id="166010"/>
    <lineage>
        <taxon>Eukaryota</taxon>
        <taxon>Metazoa</taxon>
        <taxon>Ecdysozoa</taxon>
        <taxon>Nematoda</taxon>
        <taxon>Chromadorea</taxon>
        <taxon>Rhabditida</taxon>
        <taxon>Tylenchina</taxon>
        <taxon>Tylenchomorpha</taxon>
        <taxon>Sphaerularioidea</taxon>
        <taxon>Anguinidae</taxon>
        <taxon>Anguininae</taxon>
        <taxon>Ditylenchus</taxon>
    </lineage>
</organism>
<dbReference type="SUPFAM" id="SSF54211">
    <property type="entry name" value="Ribosomal protein S5 domain 2-like"/>
    <property type="match status" value="1"/>
</dbReference>
<dbReference type="Proteomes" id="UP001201812">
    <property type="component" value="Unassembled WGS sequence"/>
</dbReference>
<accession>A0AAD4R4Z9</accession>
<dbReference type="PANTHER" id="PTHR21569:SF1">
    <property type="entry name" value="SMALL RIBOSOMAL SUBUNIT PROTEIN US9M"/>
    <property type="match status" value="1"/>
</dbReference>
<proteinExistence type="inferred from homology"/>
<name>A0AAD4R4Z9_9BILA</name>
<dbReference type="GO" id="GO:0005763">
    <property type="term" value="C:mitochondrial small ribosomal subunit"/>
    <property type="evidence" value="ECO:0007669"/>
    <property type="project" value="TreeGrafter"/>
</dbReference>
<dbReference type="Gene3D" id="3.30.230.10">
    <property type="match status" value="1"/>
</dbReference>
<feature type="region of interest" description="Disordered" evidence="4">
    <location>
        <begin position="20"/>
        <end position="67"/>
    </location>
</feature>
<evidence type="ECO:0000256" key="3">
    <source>
        <dbReference type="ARBA" id="ARBA00023274"/>
    </source>
</evidence>
<protein>
    <submittedName>
        <fullName evidence="6">Ribosomal protein s9/S16 domain-containing protein</fullName>
    </submittedName>
</protein>
<keyword evidence="2 6" id="KW-0689">Ribosomal protein</keyword>
<evidence type="ECO:0000313" key="6">
    <source>
        <dbReference type="EMBL" id="KAI1723473.1"/>
    </source>
</evidence>
<dbReference type="GO" id="GO:0003723">
    <property type="term" value="F:RNA binding"/>
    <property type="evidence" value="ECO:0007669"/>
    <property type="project" value="TreeGrafter"/>
</dbReference>
<dbReference type="AlphaFoldDB" id="A0AAD4R4Z9"/>
<comment type="caution">
    <text evidence="6">The sequence shown here is derived from an EMBL/GenBank/DDBJ whole genome shotgun (WGS) entry which is preliminary data.</text>
</comment>
<dbReference type="EMBL" id="JAKKPZ010000003">
    <property type="protein sequence ID" value="KAI1723469.1"/>
    <property type="molecule type" value="Genomic_DNA"/>
</dbReference>
<dbReference type="EMBL" id="JAKKPZ010000003">
    <property type="protein sequence ID" value="KAI1723473.1"/>
    <property type="molecule type" value="Genomic_DNA"/>
</dbReference>
<evidence type="ECO:0000313" key="7">
    <source>
        <dbReference type="Proteomes" id="UP001201812"/>
    </source>
</evidence>
<keyword evidence="3" id="KW-0687">Ribonucleoprotein</keyword>
<reference evidence="6" key="1">
    <citation type="submission" date="2022-01" db="EMBL/GenBank/DDBJ databases">
        <title>Genome Sequence Resource for Two Populations of Ditylenchus destructor, the Migratory Endoparasitic Phytonematode.</title>
        <authorList>
            <person name="Zhang H."/>
            <person name="Lin R."/>
            <person name="Xie B."/>
        </authorList>
    </citation>
    <scope>NUCLEOTIDE SEQUENCE</scope>
    <source>
        <strain evidence="6">BazhouSP</strain>
    </source>
</reference>
<evidence type="ECO:0000313" key="5">
    <source>
        <dbReference type="EMBL" id="KAI1723469.1"/>
    </source>
</evidence>
<evidence type="ECO:0000256" key="1">
    <source>
        <dbReference type="ARBA" id="ARBA00005251"/>
    </source>
</evidence>
<evidence type="ECO:0000256" key="2">
    <source>
        <dbReference type="ARBA" id="ARBA00022980"/>
    </source>
</evidence>
<gene>
    <name evidence="5" type="ORF">DdX_03629</name>
    <name evidence="6" type="ORF">DdX_03633</name>
</gene>
<dbReference type="InterPro" id="IPR000754">
    <property type="entry name" value="Ribosomal_uS9"/>
</dbReference>
<evidence type="ECO:0000256" key="4">
    <source>
        <dbReference type="SAM" id="MobiDB-lite"/>
    </source>
</evidence>
<dbReference type="GO" id="GO:0006412">
    <property type="term" value="P:translation"/>
    <property type="evidence" value="ECO:0007669"/>
    <property type="project" value="InterPro"/>
</dbReference>
<dbReference type="PANTHER" id="PTHR21569">
    <property type="entry name" value="RIBOSOMAL PROTEIN S9"/>
    <property type="match status" value="1"/>
</dbReference>
<sequence>MLNRLKLGMKVCLQSQNCNRSITTKPPWTPPAKRFTPTPASGSNAIPLGNQPPSATQRSKPKVQDPALDEQLTERQRRMKNISQALRIYIDQKNEQDKLLTEERAQFELGKRYLANMMGWDPKAEIQQEDIDRAIRYLFPASLTDSKAEPIMKPPEEWLPRFRAIEVDEEGRPKDTYFYTLKPKLYRLLTDIAAETQHAIEICKGKTMKSSAAKTQKEEPVHKEQIPKWVTAEEMSNIIGEKVTDPMYVHVIAALNYRDTIPTPSGETSVMEKFRAAGGGLRFKKIFGYYRTPIRYGKTKTGERYKYTEVKARVKRCYMLVKVKYPGTGKIIVNGISYDEYRSLLSREVLLAPMLVTDLFGKIDVVSKVIPGVNGEVSVGGHTIFPRTTRFGTSVGIAAMFPEKKDILRLSGLLTQDIRNKERKKIAQKGARAKWIWLRR</sequence>
<dbReference type="InterPro" id="IPR014721">
    <property type="entry name" value="Ribsml_uS5_D2-typ_fold_subgr"/>
</dbReference>
<keyword evidence="7" id="KW-1185">Reference proteome</keyword>